<comment type="caution">
    <text evidence="2">The sequence shown here is derived from an EMBL/GenBank/DDBJ whole genome shotgun (WGS) entry which is preliminary data.</text>
</comment>
<dbReference type="RefSeq" id="WP_077060704.1">
    <property type="nucleotide sequence ID" value="NZ_JAVREV010000002.1"/>
</dbReference>
<sequence length="174" mass="19756">MITPGPGTRSALRDATQPELRRLSLRELRELRRTAQLEEADLSFVRRLLQGRIDILEAERRRRVAQEPALLDQLPRILADGPSRQRSSARHVTLGTPASEEYRLLAEEMLGEVALSDLTSLDDEVLRDALGRLARWEAQVSRRRQDLHRTADGCGAEIARRYREGEAQVDDLLA</sequence>
<proteinExistence type="predicted"/>
<accession>A0ABU2RZ51</accession>
<dbReference type="InterPro" id="IPR055209">
    <property type="entry name" value="RsiG-like_dom"/>
</dbReference>
<evidence type="ECO:0000313" key="2">
    <source>
        <dbReference type="EMBL" id="MDT0442046.1"/>
    </source>
</evidence>
<keyword evidence="3" id="KW-1185">Reference proteome</keyword>
<feature type="domain" description="RsiG-like" evidence="1">
    <location>
        <begin position="114"/>
        <end position="172"/>
    </location>
</feature>
<dbReference type="EMBL" id="JAVREV010000002">
    <property type="protein sequence ID" value="MDT0442046.1"/>
    <property type="molecule type" value="Genomic_DNA"/>
</dbReference>
<gene>
    <name evidence="2" type="ORF">RM779_05455</name>
</gene>
<reference evidence="3" key="1">
    <citation type="submission" date="2023-07" db="EMBL/GenBank/DDBJ databases">
        <title>30 novel species of actinomycetes from the DSMZ collection.</title>
        <authorList>
            <person name="Nouioui I."/>
        </authorList>
    </citation>
    <scope>NUCLEOTIDE SEQUENCE [LARGE SCALE GENOMIC DNA]</scope>
    <source>
        <strain evidence="3">DSM 41886</strain>
    </source>
</reference>
<dbReference type="Pfam" id="PF22802">
    <property type="entry name" value="RsiG"/>
    <property type="match status" value="2"/>
</dbReference>
<evidence type="ECO:0000313" key="3">
    <source>
        <dbReference type="Proteomes" id="UP001183615"/>
    </source>
</evidence>
<dbReference type="CDD" id="cd21107">
    <property type="entry name" value="RsiG"/>
    <property type="match status" value="1"/>
</dbReference>
<name>A0ABU2RZ51_9ACTN</name>
<evidence type="ECO:0000259" key="1">
    <source>
        <dbReference type="Pfam" id="PF22802"/>
    </source>
</evidence>
<feature type="domain" description="RsiG-like" evidence="1">
    <location>
        <begin position="15"/>
        <end position="78"/>
    </location>
</feature>
<protein>
    <submittedName>
        <fullName evidence="2">ABC transporter substrate-binding protein</fullName>
    </submittedName>
</protein>
<organism evidence="2 3">
    <name type="scientific">Streptomyces johnsoniae</name>
    <dbReference type="NCBI Taxonomy" id="3075532"/>
    <lineage>
        <taxon>Bacteria</taxon>
        <taxon>Bacillati</taxon>
        <taxon>Actinomycetota</taxon>
        <taxon>Actinomycetes</taxon>
        <taxon>Kitasatosporales</taxon>
        <taxon>Streptomycetaceae</taxon>
        <taxon>Streptomyces</taxon>
    </lineage>
</organism>
<dbReference type="Proteomes" id="UP001183615">
    <property type="component" value="Unassembled WGS sequence"/>
</dbReference>
<dbReference type="InterPro" id="IPR049575">
    <property type="entry name" value="RsiG-like"/>
</dbReference>